<proteinExistence type="predicted"/>
<feature type="region of interest" description="Disordered" evidence="1">
    <location>
        <begin position="224"/>
        <end position="265"/>
    </location>
</feature>
<name>A0AA88F4L9_RHIRH</name>
<accession>A0AA88F4L9</accession>
<evidence type="ECO:0008006" key="4">
    <source>
        <dbReference type="Google" id="ProtNLM"/>
    </source>
</evidence>
<feature type="compositionally biased region" description="Basic and acidic residues" evidence="1">
    <location>
        <begin position="117"/>
        <end position="141"/>
    </location>
</feature>
<organism evidence="2 3">
    <name type="scientific">Rhizobium rhizogenes</name>
    <name type="common">Agrobacterium rhizogenes</name>
    <dbReference type="NCBI Taxonomy" id="359"/>
    <lineage>
        <taxon>Bacteria</taxon>
        <taxon>Pseudomonadati</taxon>
        <taxon>Pseudomonadota</taxon>
        <taxon>Alphaproteobacteria</taxon>
        <taxon>Hyphomicrobiales</taxon>
        <taxon>Rhizobiaceae</taxon>
        <taxon>Rhizobium/Agrobacterium group</taxon>
        <taxon>Rhizobium</taxon>
    </lineage>
</organism>
<dbReference type="EMBL" id="QRFF01000001">
    <property type="protein sequence ID" value="KAA3504601.1"/>
    <property type="molecule type" value="Genomic_DNA"/>
</dbReference>
<comment type="caution">
    <text evidence="2">The sequence shown here is derived from an EMBL/GenBank/DDBJ whole genome shotgun (WGS) entry which is preliminary data.</text>
</comment>
<evidence type="ECO:0000256" key="1">
    <source>
        <dbReference type="SAM" id="MobiDB-lite"/>
    </source>
</evidence>
<evidence type="ECO:0000313" key="3">
    <source>
        <dbReference type="Proteomes" id="UP000473658"/>
    </source>
</evidence>
<gene>
    <name evidence="2" type="ORF">DXM27_05145</name>
</gene>
<dbReference type="AlphaFoldDB" id="A0AA88F4L9"/>
<dbReference type="Proteomes" id="UP000473658">
    <property type="component" value="Unassembled WGS sequence"/>
</dbReference>
<reference evidence="2 3" key="1">
    <citation type="submission" date="2018-08" db="EMBL/GenBank/DDBJ databases">
        <title>Crown Gall in kiwifruit.</title>
        <authorList>
            <person name="Visnovsky S.B."/>
            <person name="Pitman A.R."/>
        </authorList>
    </citation>
    <scope>NUCLEOTIDE SEQUENCE [LARGE SCALE GENOMIC DNA]</scope>
    <source>
        <strain evidence="2 3">SBV_302_78_2</strain>
    </source>
</reference>
<feature type="compositionally biased region" description="Low complexity" evidence="1">
    <location>
        <begin position="8"/>
        <end position="21"/>
    </location>
</feature>
<feature type="compositionally biased region" description="Low complexity" evidence="1">
    <location>
        <begin position="44"/>
        <end position="53"/>
    </location>
</feature>
<protein>
    <recommendedName>
        <fullName evidence="4">Scaffolding protein</fullName>
    </recommendedName>
</protein>
<feature type="compositionally biased region" description="Pro residues" evidence="1">
    <location>
        <begin position="230"/>
        <end position="244"/>
    </location>
</feature>
<feature type="compositionally biased region" description="Basic and acidic residues" evidence="1">
    <location>
        <begin position="69"/>
        <end position="96"/>
    </location>
</feature>
<feature type="region of interest" description="Disordered" evidence="1">
    <location>
        <begin position="1"/>
        <end position="146"/>
    </location>
</feature>
<sequence length="279" mass="30805">MGTQAQPEGEAVAANAGADNAAENRHEEVNAEAGQEGGEGAENGGENAAAEGQEQTEEKAKLKKPLSWEMKRIHEETNKRREAERRAQELEAELSRVRGGNGASQEQAEAGEQPSIDDIRRQTRDEIRREETQRQEAERRNAACNNVFEKGVAEIDDFVDARDTLVTAFGHEINARPEFLDAITDIDNGHQVFAELGRNPDEAERILSLSPVKMAMEIAKLGTKLSKPNTPAPKPVSKVPPPVNPLGGKPTEPNVLDDPDADQDKWSKEFLKRFSERQR</sequence>
<evidence type="ECO:0000313" key="2">
    <source>
        <dbReference type="EMBL" id="KAA3504601.1"/>
    </source>
</evidence>